<dbReference type="CTD" id="8987"/>
<comment type="function">
    <text evidence="3">Acts as a cargo receptor for glycogen. Delivers its cargo to an autophagic pathway called glycophagy, resulting in the transport of glycogen to lysosomes.</text>
</comment>
<dbReference type="SUPFAM" id="SSF49452">
    <property type="entry name" value="Starch-binding domain-like"/>
    <property type="match status" value="1"/>
</dbReference>
<evidence type="ECO:0000256" key="4">
    <source>
        <dbReference type="ARBA" id="ARBA00060405"/>
    </source>
</evidence>
<evidence type="ECO:0000256" key="8">
    <source>
        <dbReference type="ARBA" id="ARBA00076001"/>
    </source>
</evidence>
<feature type="region of interest" description="Disordered" evidence="9">
    <location>
        <begin position="122"/>
        <end position="151"/>
    </location>
</feature>
<comment type="subcellular location">
    <subcellularLocation>
        <location evidence="2">Cell membrane</location>
        <location evidence="2">Sarcolemma</location>
        <location evidence="2">T-tubule</location>
    </subcellularLocation>
    <subcellularLocation>
        <location evidence="1">Endoplasmic reticulum membrane</location>
        <topology evidence="1">Single-pass type III membrane protein</topology>
    </subcellularLocation>
    <subcellularLocation>
        <location evidence="4">Preautophagosomal structure membrane</location>
        <topology evidence="4">Single-pass type III membrane protein</topology>
    </subcellularLocation>
</comment>
<dbReference type="GO" id="GO:0030315">
    <property type="term" value="C:T-tubule"/>
    <property type="evidence" value="ECO:0007669"/>
    <property type="project" value="UniProtKB-SubCell"/>
</dbReference>
<reference evidence="12" key="1">
    <citation type="submission" date="2025-08" db="UniProtKB">
        <authorList>
            <consortium name="Ensembl"/>
        </authorList>
    </citation>
    <scope>IDENTIFICATION</scope>
</reference>
<dbReference type="GeneID" id="109981653"/>
<feature type="compositionally biased region" description="Polar residues" evidence="9">
    <location>
        <begin position="760"/>
        <end position="771"/>
    </location>
</feature>
<sequence length="1276" mass="140648">MSLKNGNTVAVERRMDLASLFCMIGRHGPAVAVAVIAMVSVLAGFIIYRTLKGKRRKATAAAAHTDGQTPPGAEGDASVIQPSPEESHSSLMATGLGYEGSLDVKEDFDLIQSDHIIRHRSAAAAAAEKQPSSYSSMKDIQEPENKHPSSDDTVEMAVMRDSYRVADTYPEVVSQSLQSDTYTDAEMVVEEAVDCYYSATNDTIEDVIEEVHDVSSCLMEPDVIYEENSEDEHKVLKAECQEDEVVTTYEDASDGKTRQDEEINHTSENDDVEGLHVNESSLTCSQTETNSVGSNMEDPDVPVPCVCNVKDEEFEEEKTESVACSNISIHHLSTEDQKKAECEEAEEECEDYRLIPQQAVIHSSTFEEEANLLWTNQDQSDHTMDEGILPIQDSAEVTDEDCMNDLTAVDMHTAQSNERDVEIEQNEDNGSTCSQEVDVLYDKDNEVKEENLASDEECESLSVETSPALPCLSVPTSAENIDDCVSDITTDDKDKTSGISDSPDFSSDSKETLKEDEIDPSLTEDTDSTILGSQMPSHDTGNENNERDPTVLSPEECTDSVYEPDVQSYIRDQQSVEMIQNEDLTEAAVLHSVACDGENITSPVMAEDVPLPYVPSCNSEQHTVEIVNNEMLDKGSVADVDTVEKVTSSETLEETFPYMPSICHDQESDYIEDHNLDLTGVSYGSDTPACDHVCPTALLMGEETSTPDMLSSFQDQQSDHMRNSEDFDETGVDTPACNDANLSSFSVAEGMSFPDVLPPSQDQQSDHNGNSETFDEIVVTTPACIEASLTEPLMPEVKSHPNMMPSSQDQSGDSMEHTETLDTLRDNSDVLAFDQASIKSTITSEDISHTDMMSSFQHMLSNPVENYEDFPEGSILAAPVMTANSSPPVCPIYFPSLKQSELGDNDLSSPGVGKESGISSMAVSPDLQDAGNVFDVTVENIVVPVMDYDSASSAEIESKYSCFSDDVAVSYKNENTAGMIFGPYPSHPQLPHSEQMDWMNYESFAANEDMFGLEIEDSYHREMDQFMAQIVDSVTSLADELKEETDTKAVVEVAEIKEKEARVGVGKKEDTKAEEEEAMDFDKTGISIMEATMDNNEWITDSNYQVLPWMNLSAQSISQDHTKPNQLSTEESSAECDVSYIVTTDKPSATEVKQTGDLSLLDENSENSKKVLAVQPMPQNVNVTFRVHYCTQSPYQTMAVTGDQQELGNWKGFIPLERAKDGHWATVVSLPAECHVQWKFVLLNKGEVSRWEECGNRFLETGSGDDLLVHKWWGLL</sequence>
<evidence type="ECO:0000256" key="6">
    <source>
        <dbReference type="ARBA" id="ARBA00073038"/>
    </source>
</evidence>
<evidence type="ECO:0000256" key="2">
    <source>
        <dbReference type="ARBA" id="ARBA00024012"/>
    </source>
</evidence>
<keyword evidence="13" id="KW-1185">Reference proteome</keyword>
<feature type="region of interest" description="Disordered" evidence="9">
    <location>
        <begin position="247"/>
        <end position="277"/>
    </location>
</feature>
<dbReference type="SMART" id="SM01065">
    <property type="entry name" value="CBM_2"/>
    <property type="match status" value="1"/>
</dbReference>
<feature type="region of interest" description="Disordered" evidence="9">
    <location>
        <begin position="486"/>
        <end position="550"/>
    </location>
</feature>
<feature type="region of interest" description="Disordered" evidence="9">
    <location>
        <begin position="59"/>
        <end position="91"/>
    </location>
</feature>
<dbReference type="Ensembl" id="ENSLBET00000029495.1">
    <property type="protein sequence ID" value="ENSLBEP00000028162.1"/>
    <property type="gene ID" value="ENSLBEG00000021352.1"/>
</dbReference>
<evidence type="ECO:0000256" key="1">
    <source>
        <dbReference type="ARBA" id="ARBA00004643"/>
    </source>
</evidence>
<dbReference type="GO" id="GO:2001069">
    <property type="term" value="F:glycogen binding"/>
    <property type="evidence" value="ECO:0007669"/>
    <property type="project" value="InterPro"/>
</dbReference>
<keyword evidence="10" id="KW-0472">Membrane</keyword>
<dbReference type="Gene3D" id="2.60.40.10">
    <property type="entry name" value="Immunoglobulins"/>
    <property type="match status" value="1"/>
</dbReference>
<evidence type="ECO:0000256" key="9">
    <source>
        <dbReference type="SAM" id="MobiDB-lite"/>
    </source>
</evidence>
<feature type="transmembrane region" description="Helical" evidence="10">
    <location>
        <begin position="30"/>
        <end position="48"/>
    </location>
</feature>
<keyword evidence="10" id="KW-0812">Transmembrane</keyword>
<feature type="compositionally biased region" description="Basic and acidic residues" evidence="9">
    <location>
        <begin position="540"/>
        <end position="549"/>
    </location>
</feature>
<dbReference type="GO" id="GO:2001070">
    <property type="term" value="F:starch binding"/>
    <property type="evidence" value="ECO:0007669"/>
    <property type="project" value="InterPro"/>
</dbReference>
<feature type="compositionally biased region" description="Basic and acidic residues" evidence="9">
    <location>
        <begin position="253"/>
        <end position="276"/>
    </location>
</feature>
<evidence type="ECO:0000313" key="13">
    <source>
        <dbReference type="Proteomes" id="UP000261660"/>
    </source>
</evidence>
<evidence type="ECO:0000256" key="10">
    <source>
        <dbReference type="SAM" id="Phobius"/>
    </source>
</evidence>
<dbReference type="PANTHER" id="PTHR15048">
    <property type="entry name" value="STARCH-BINDING DOMAIN-CONTAINING PROTEIN 1"/>
    <property type="match status" value="1"/>
</dbReference>
<dbReference type="GO" id="GO:0061723">
    <property type="term" value="P:glycophagy"/>
    <property type="evidence" value="ECO:0007669"/>
    <property type="project" value="UniProtKB-ARBA"/>
</dbReference>
<dbReference type="Pfam" id="PF00686">
    <property type="entry name" value="CBM_20"/>
    <property type="match status" value="1"/>
</dbReference>
<dbReference type="GO" id="GO:0034045">
    <property type="term" value="C:phagophore assembly site membrane"/>
    <property type="evidence" value="ECO:0007669"/>
    <property type="project" value="UniProtKB-SubCell"/>
</dbReference>
<accession>A0A3Q3G5S9</accession>
<protein>
    <recommendedName>
        <fullName evidence="6">Starch-binding domain-containing protein 1</fullName>
    </recommendedName>
    <alternativeName>
        <fullName evidence="7">Genethonin-1</fullName>
    </alternativeName>
    <alternativeName>
        <fullName evidence="8">Glycophagy cargo receptor stbd1</fullName>
    </alternativeName>
</protein>
<dbReference type="GeneTree" id="ENSGT00390000007731"/>
<organism evidence="12 13">
    <name type="scientific">Labrus bergylta</name>
    <name type="common">ballan wrasse</name>
    <dbReference type="NCBI Taxonomy" id="56723"/>
    <lineage>
        <taxon>Eukaryota</taxon>
        <taxon>Metazoa</taxon>
        <taxon>Chordata</taxon>
        <taxon>Craniata</taxon>
        <taxon>Vertebrata</taxon>
        <taxon>Euteleostomi</taxon>
        <taxon>Actinopterygii</taxon>
        <taxon>Neopterygii</taxon>
        <taxon>Teleostei</taxon>
        <taxon>Neoteleostei</taxon>
        <taxon>Acanthomorphata</taxon>
        <taxon>Eupercaria</taxon>
        <taxon>Labriformes</taxon>
        <taxon>Labridae</taxon>
        <taxon>Labrus</taxon>
    </lineage>
</organism>
<feature type="compositionally biased region" description="Polar residues" evidence="9">
    <location>
        <begin position="706"/>
        <end position="716"/>
    </location>
</feature>
<evidence type="ECO:0000256" key="5">
    <source>
        <dbReference type="ARBA" id="ARBA00062412"/>
    </source>
</evidence>
<reference evidence="12" key="2">
    <citation type="submission" date="2025-09" db="UniProtKB">
        <authorList>
            <consortium name="Ensembl"/>
        </authorList>
    </citation>
    <scope>IDENTIFICATION</scope>
</reference>
<feature type="compositionally biased region" description="Polar residues" evidence="9">
    <location>
        <begin position="528"/>
        <end position="539"/>
    </location>
</feature>
<dbReference type="GO" id="GO:0005789">
    <property type="term" value="C:endoplasmic reticulum membrane"/>
    <property type="evidence" value="ECO:0007669"/>
    <property type="project" value="UniProtKB-SubCell"/>
</dbReference>
<feature type="compositionally biased region" description="Acidic residues" evidence="9">
    <location>
        <begin position="516"/>
        <end position="527"/>
    </location>
</feature>
<dbReference type="InterPro" id="IPR013784">
    <property type="entry name" value="Carb-bd-like_fold"/>
</dbReference>
<dbReference type="PROSITE" id="PS51166">
    <property type="entry name" value="CBM20"/>
    <property type="match status" value="1"/>
</dbReference>
<dbReference type="FunFam" id="2.60.40.10:FF:000552">
    <property type="entry name" value="Related to glucoamylase"/>
    <property type="match status" value="1"/>
</dbReference>
<dbReference type="InterPro" id="IPR034838">
    <property type="entry name" value="CBM20_genethonin_1"/>
</dbReference>
<evidence type="ECO:0000256" key="3">
    <source>
        <dbReference type="ARBA" id="ARBA00053886"/>
    </source>
</evidence>
<dbReference type="InterPro" id="IPR013783">
    <property type="entry name" value="Ig-like_fold"/>
</dbReference>
<dbReference type="STRING" id="56723.ENSLBEP00000028162"/>
<evidence type="ECO:0000259" key="11">
    <source>
        <dbReference type="PROSITE" id="PS51166"/>
    </source>
</evidence>
<feature type="region of interest" description="Disordered" evidence="9">
    <location>
        <begin position="706"/>
        <end position="735"/>
    </location>
</feature>
<feature type="domain" description="CBM20" evidence="11">
    <location>
        <begin position="1175"/>
        <end position="1274"/>
    </location>
</feature>
<evidence type="ECO:0000313" key="12">
    <source>
        <dbReference type="Ensembl" id="ENSLBEP00000028162.1"/>
    </source>
</evidence>
<dbReference type="Proteomes" id="UP000261660">
    <property type="component" value="Unplaced"/>
</dbReference>
<dbReference type="OrthoDB" id="6123450at2759"/>
<dbReference type="PANTHER" id="PTHR15048:SF0">
    <property type="entry name" value="STARCH-BINDING DOMAIN-CONTAINING PROTEIN 1"/>
    <property type="match status" value="1"/>
</dbReference>
<dbReference type="AlphaFoldDB" id="A0A3Q3G5S9"/>
<dbReference type="CDD" id="cd05813">
    <property type="entry name" value="CBM20_genethonin_1"/>
    <property type="match status" value="1"/>
</dbReference>
<dbReference type="InParanoid" id="A0A3Q3G5S9"/>
<comment type="subunit">
    <text evidence="5">Interacts with the ATG8 family proteins GABARAP and GABARAPL1. Interacts with several glycogen-associated proteins, such as GYS2 (liver glycogen synthase), GDE (glycogen debranching enzyme), GBE1 (glycogen branching enzyme 1) and EPM2A (Laforin).</text>
</comment>
<evidence type="ECO:0000256" key="7">
    <source>
        <dbReference type="ARBA" id="ARBA00075794"/>
    </source>
</evidence>
<dbReference type="InterPro" id="IPR002044">
    <property type="entry name" value="CBM20"/>
</dbReference>
<name>A0A3Q3G5S9_9LABR</name>
<proteinExistence type="predicted"/>
<feature type="compositionally biased region" description="Basic and acidic residues" evidence="9">
    <location>
        <begin position="139"/>
        <end position="150"/>
    </location>
</feature>
<keyword evidence="10" id="KW-1133">Transmembrane helix</keyword>
<dbReference type="RefSeq" id="XP_020486211.1">
    <property type="nucleotide sequence ID" value="XM_020630555.2"/>
</dbReference>
<feature type="region of interest" description="Disordered" evidence="9">
    <location>
        <begin position="750"/>
        <end position="771"/>
    </location>
</feature>